<gene>
    <name evidence="1" type="ORF">EXN23_02030</name>
</gene>
<proteinExistence type="predicted"/>
<dbReference type="Proteomes" id="UP000319481">
    <property type="component" value="Unassembled WGS sequence"/>
</dbReference>
<sequence>MTALSADRNTPRRERTTRHVPVAGGVKLYAGAMGAINTATGYLVPVTQSATLKGAARIAKLVDNTNGAAGAVMAEQELGTFRWENSAAADLITRADIGSDAYGVDDQTVAKTNGGNTRSVVGRIADVDDQGVWITHT</sequence>
<reference evidence="1 2" key="1">
    <citation type="journal article" date="2019" name="Appl. Microbiol. Biotechnol.">
        <title>Differential efficiency of wild type rhizogenic strains for rol gene transformation of plants.</title>
        <authorList>
            <person name="Desmet S."/>
            <person name="De Keyser E."/>
            <person name="Van Vaerenbergh J."/>
            <person name="Baeyen S."/>
            <person name="Van Huylenbroeck J."/>
            <person name="Geelen D."/>
            <person name="Dhooghe E."/>
        </authorList>
    </citation>
    <scope>NUCLEOTIDE SEQUENCE [LARGE SCALE GENOMIC DNA]</scope>
    <source>
        <strain evidence="1 2">GBBC3283</strain>
    </source>
</reference>
<accession>A0ABY3BVS0</accession>
<evidence type="ECO:0000313" key="2">
    <source>
        <dbReference type="Proteomes" id="UP000319481"/>
    </source>
</evidence>
<name>A0ABY3BVS0_9HYPH</name>
<evidence type="ECO:0000313" key="1">
    <source>
        <dbReference type="EMBL" id="TRA97036.1"/>
    </source>
</evidence>
<dbReference type="RefSeq" id="WP_142911685.1">
    <property type="nucleotide sequence ID" value="NZ_SGNZ01000001.1"/>
</dbReference>
<protein>
    <recommendedName>
        <fullName evidence="3">Head decoration protein</fullName>
    </recommendedName>
</protein>
<keyword evidence="2" id="KW-1185">Reference proteome</keyword>
<organism evidence="1 2">
    <name type="scientific">Agrobacterium salinitolerans</name>
    <dbReference type="NCBI Taxonomy" id="1183413"/>
    <lineage>
        <taxon>Bacteria</taxon>
        <taxon>Pseudomonadati</taxon>
        <taxon>Pseudomonadota</taxon>
        <taxon>Alphaproteobacteria</taxon>
        <taxon>Hyphomicrobiales</taxon>
        <taxon>Rhizobiaceae</taxon>
        <taxon>Rhizobium/Agrobacterium group</taxon>
        <taxon>Agrobacterium</taxon>
    </lineage>
</organism>
<dbReference type="EMBL" id="SGNZ01000001">
    <property type="protein sequence ID" value="TRA97036.1"/>
    <property type="molecule type" value="Genomic_DNA"/>
</dbReference>
<evidence type="ECO:0008006" key="3">
    <source>
        <dbReference type="Google" id="ProtNLM"/>
    </source>
</evidence>
<comment type="caution">
    <text evidence="1">The sequence shown here is derived from an EMBL/GenBank/DDBJ whole genome shotgun (WGS) entry which is preliminary data.</text>
</comment>